<keyword evidence="2" id="KW-1185">Reference proteome</keyword>
<dbReference type="InterPro" id="IPR025563">
    <property type="entry name" value="DUF4286"/>
</dbReference>
<name>A0ABW2YXR9_9SPHI</name>
<sequence length="100" mass="11908">MIVYNETVIVDEAIHRQWLSWMQQEYIPQVMATGHFKRFTILNVLDSPNEGVTFCIQYFADSRENYNKFAAVHLQQLQALHFQKFENQFVMFNTLMKAVD</sequence>
<dbReference type="RefSeq" id="WP_377101075.1">
    <property type="nucleotide sequence ID" value="NZ_JBHTHU010000018.1"/>
</dbReference>
<comment type="caution">
    <text evidence="1">The sequence shown here is derived from an EMBL/GenBank/DDBJ whole genome shotgun (WGS) entry which is preliminary data.</text>
</comment>
<protein>
    <submittedName>
        <fullName evidence="1">DUF4286 family protein</fullName>
    </submittedName>
</protein>
<proteinExistence type="predicted"/>
<evidence type="ECO:0000313" key="2">
    <source>
        <dbReference type="Proteomes" id="UP001596958"/>
    </source>
</evidence>
<evidence type="ECO:0000313" key="1">
    <source>
        <dbReference type="EMBL" id="MFD0751157.1"/>
    </source>
</evidence>
<gene>
    <name evidence="1" type="ORF">ACFQZS_13485</name>
</gene>
<dbReference type="Pfam" id="PF14114">
    <property type="entry name" value="DUF4286"/>
    <property type="match status" value="1"/>
</dbReference>
<accession>A0ABW2YXR9</accession>
<reference evidence="2" key="1">
    <citation type="journal article" date="2019" name="Int. J. Syst. Evol. Microbiol.">
        <title>The Global Catalogue of Microorganisms (GCM) 10K type strain sequencing project: providing services to taxonomists for standard genome sequencing and annotation.</title>
        <authorList>
            <consortium name="The Broad Institute Genomics Platform"/>
            <consortium name="The Broad Institute Genome Sequencing Center for Infectious Disease"/>
            <person name="Wu L."/>
            <person name="Ma J."/>
        </authorList>
    </citation>
    <scope>NUCLEOTIDE SEQUENCE [LARGE SCALE GENOMIC DNA]</scope>
    <source>
        <strain evidence="2">CCUG 63418</strain>
    </source>
</reference>
<organism evidence="1 2">
    <name type="scientific">Mucilaginibacter calamicampi</name>
    <dbReference type="NCBI Taxonomy" id="1302352"/>
    <lineage>
        <taxon>Bacteria</taxon>
        <taxon>Pseudomonadati</taxon>
        <taxon>Bacteroidota</taxon>
        <taxon>Sphingobacteriia</taxon>
        <taxon>Sphingobacteriales</taxon>
        <taxon>Sphingobacteriaceae</taxon>
        <taxon>Mucilaginibacter</taxon>
    </lineage>
</organism>
<dbReference type="EMBL" id="JBHTHU010000018">
    <property type="protein sequence ID" value="MFD0751157.1"/>
    <property type="molecule type" value="Genomic_DNA"/>
</dbReference>
<dbReference type="Proteomes" id="UP001596958">
    <property type="component" value="Unassembled WGS sequence"/>
</dbReference>